<dbReference type="InParanoid" id="H3GLY7"/>
<feature type="transmembrane region" description="Helical" evidence="2">
    <location>
        <begin position="555"/>
        <end position="573"/>
    </location>
</feature>
<proteinExistence type="predicted"/>
<dbReference type="AlphaFoldDB" id="H3GLY7"/>
<dbReference type="eggNOG" id="ENOG502QZSZ">
    <property type="taxonomic scope" value="Eukaryota"/>
</dbReference>
<dbReference type="PANTHER" id="PTHR37069">
    <property type="entry name" value="DDE_TNP_1_7 DOMAIN-CONTAINING PROTEIN"/>
    <property type="match status" value="1"/>
</dbReference>
<keyword evidence="2" id="KW-1133">Transmembrane helix</keyword>
<evidence type="ECO:0000256" key="1">
    <source>
        <dbReference type="SAM" id="MobiDB-lite"/>
    </source>
</evidence>
<organism evidence="4 5">
    <name type="scientific">Phytophthora ramorum</name>
    <name type="common">Sudden oak death agent</name>
    <dbReference type="NCBI Taxonomy" id="164328"/>
    <lineage>
        <taxon>Eukaryota</taxon>
        <taxon>Sar</taxon>
        <taxon>Stramenopiles</taxon>
        <taxon>Oomycota</taxon>
        <taxon>Peronosporomycetes</taxon>
        <taxon>Peronosporales</taxon>
        <taxon>Peronosporaceae</taxon>
        <taxon>Phytophthora</taxon>
    </lineage>
</organism>
<feature type="domain" description="PiggyBac transposable element-derived protein" evidence="3">
    <location>
        <begin position="546"/>
        <end position="715"/>
    </location>
</feature>
<name>H3GLY7_PHYRM</name>
<dbReference type="InterPro" id="IPR029526">
    <property type="entry name" value="PGBD"/>
</dbReference>
<dbReference type="PANTHER" id="PTHR37069:SF2">
    <property type="entry name" value="PIGGYBAC TRANSPOSABLE ELEMENT-DERIVED PROTEIN DOMAIN-CONTAINING PROTEIN"/>
    <property type="match status" value="1"/>
</dbReference>
<accession>H3GLY7</accession>
<feature type="transmembrane region" description="Helical" evidence="2">
    <location>
        <begin position="698"/>
        <end position="718"/>
    </location>
</feature>
<reference evidence="5" key="1">
    <citation type="journal article" date="2006" name="Science">
        <title>Phytophthora genome sequences uncover evolutionary origins and mechanisms of pathogenesis.</title>
        <authorList>
            <person name="Tyler B.M."/>
            <person name="Tripathy S."/>
            <person name="Zhang X."/>
            <person name="Dehal P."/>
            <person name="Jiang R.H."/>
            <person name="Aerts A."/>
            <person name="Arredondo F.D."/>
            <person name="Baxter L."/>
            <person name="Bensasson D."/>
            <person name="Beynon J.L."/>
            <person name="Chapman J."/>
            <person name="Damasceno C.M."/>
            <person name="Dorrance A.E."/>
            <person name="Dou D."/>
            <person name="Dickerman A.W."/>
            <person name="Dubchak I.L."/>
            <person name="Garbelotto M."/>
            <person name="Gijzen M."/>
            <person name="Gordon S.G."/>
            <person name="Govers F."/>
            <person name="Grunwald N.J."/>
            <person name="Huang W."/>
            <person name="Ivors K.L."/>
            <person name="Jones R.W."/>
            <person name="Kamoun S."/>
            <person name="Krampis K."/>
            <person name="Lamour K.H."/>
            <person name="Lee M.K."/>
            <person name="McDonald W.H."/>
            <person name="Medina M."/>
            <person name="Meijer H.J."/>
            <person name="Nordberg E.K."/>
            <person name="Maclean D.J."/>
            <person name="Ospina-Giraldo M.D."/>
            <person name="Morris P.F."/>
            <person name="Phuntumart V."/>
            <person name="Putnam N.H."/>
            <person name="Rash S."/>
            <person name="Rose J.K."/>
            <person name="Sakihama Y."/>
            <person name="Salamov A.A."/>
            <person name="Savidor A."/>
            <person name="Scheuring C.F."/>
            <person name="Smith B.M."/>
            <person name="Sobral B.W."/>
            <person name="Terry A."/>
            <person name="Torto-Alalibo T.A."/>
            <person name="Win J."/>
            <person name="Xu Z."/>
            <person name="Zhang H."/>
            <person name="Grigoriev I.V."/>
            <person name="Rokhsar D.S."/>
            <person name="Boore J.L."/>
        </authorList>
    </citation>
    <scope>NUCLEOTIDE SEQUENCE [LARGE SCALE GENOMIC DNA]</scope>
    <source>
        <strain evidence="5">Pr102</strain>
    </source>
</reference>
<evidence type="ECO:0000313" key="4">
    <source>
        <dbReference type="EnsemblProtists" id="Phyra77454"/>
    </source>
</evidence>
<dbReference type="HOGENOM" id="CLU_013012_2_0_1"/>
<dbReference type="Proteomes" id="UP000005238">
    <property type="component" value="Unassembled WGS sequence"/>
</dbReference>
<feature type="domain" description="PiggyBac transposable element-derived protein" evidence="3">
    <location>
        <begin position="356"/>
        <end position="542"/>
    </location>
</feature>
<feature type="region of interest" description="Disordered" evidence="1">
    <location>
        <begin position="74"/>
        <end position="265"/>
    </location>
</feature>
<keyword evidence="2" id="KW-0812">Transmembrane</keyword>
<sequence length="803" mass="90639">MSGFQARWRELRKDGWTWKRSEGLSNDMIYIKPGKTKKDVRGVDVFVGEKEIMEYLDNVDLGMFLARKQAEGGAASTTTLGGQDDLNTGRTDDLPSHNSVSEAGASDVVPSASVSTAPDDEVNQGINRPRSRSSPLIATSTHIDDRDNSSAEADEEDDESMPAPRPLQRRLRSEFEHLLSSDSEPDIPECSDAEGNSSRRCEDEETKDDSNQLSPLDDDPNIISPGDRLDNYTALDSDGDNEGDSVYDDDDDLGPEEPDPVDEDALYSPDLHYEPSLLQRVGGVAAISRGSVDAHVLTDIKFNGWIGPEKETPLPFMDEPYQERPANWMSVDYPNIFTGEGGPTLEEMKAAATALGAFFLFAPPQLWETIAGASDDYFEANLDKRVAAQHAKQEARQRKRPSFQVQSPAEIKEHLEKTPEISGREFCVFIGLFIARTIAPNKEKFEHHWKTTDEDAIPRGCFNRFMTRDRFAHLSRNRHFSDNAHRRAATDRAWKLRPVIETLQYTFHRNFVPPSVMAFDEAMLPSRSTFNRMRVFMKDKSHRPPKFRLVVTDRFYTSLVLAMQLLTMNFYTVGTIMMNKRGLCEAILPTTMKNGRRASNKSPAHIPRGTFEVATSKDVPLMKAIRWYDKQGVHVLATGGSAEHDRIVRQDPLTGQDAELMAPRIVKDYQTFMGGVDVHDQLRLQRYSLQLARRYKKYYKSLFLGLIDLAIVNAYIVFNCRRAADGMPKLSHVVFLKQLHLELCQLQQDDWQHILAIEGCRLRLPMPERPDLVTCQSRLTSGEKEAQTKRENAANAPASCVRC</sequence>
<dbReference type="Pfam" id="PF13843">
    <property type="entry name" value="DDE_Tnp_1_7"/>
    <property type="match status" value="2"/>
</dbReference>
<keyword evidence="5" id="KW-1185">Reference proteome</keyword>
<dbReference type="VEuPathDB" id="FungiDB:KRP23_4825"/>
<evidence type="ECO:0000259" key="3">
    <source>
        <dbReference type="Pfam" id="PF13843"/>
    </source>
</evidence>
<feature type="compositionally biased region" description="Acidic residues" evidence="1">
    <location>
        <begin position="237"/>
        <end position="265"/>
    </location>
</feature>
<feature type="compositionally biased region" description="Polar residues" evidence="1">
    <location>
        <begin position="75"/>
        <end position="89"/>
    </location>
</feature>
<feature type="compositionally biased region" description="Polar residues" evidence="1">
    <location>
        <begin position="132"/>
        <end position="141"/>
    </location>
</feature>
<keyword evidence="2" id="KW-0472">Membrane</keyword>
<evidence type="ECO:0000256" key="2">
    <source>
        <dbReference type="SAM" id="Phobius"/>
    </source>
</evidence>
<dbReference type="EnsemblProtists" id="Phyra77454">
    <property type="protein sequence ID" value="Phyra77454"/>
    <property type="gene ID" value="Phyra77454"/>
</dbReference>
<dbReference type="EMBL" id="DS566021">
    <property type="status" value="NOT_ANNOTATED_CDS"/>
    <property type="molecule type" value="Genomic_DNA"/>
</dbReference>
<evidence type="ECO:0000313" key="5">
    <source>
        <dbReference type="Proteomes" id="UP000005238"/>
    </source>
</evidence>
<reference evidence="4" key="2">
    <citation type="submission" date="2015-06" db="UniProtKB">
        <authorList>
            <consortium name="EnsemblProtists"/>
        </authorList>
    </citation>
    <scope>IDENTIFICATION</scope>
    <source>
        <strain evidence="4">Pr102</strain>
    </source>
</reference>
<feature type="compositionally biased region" description="Acidic residues" evidence="1">
    <location>
        <begin position="183"/>
        <end position="192"/>
    </location>
</feature>
<protein>
    <recommendedName>
        <fullName evidence="3">PiggyBac transposable element-derived protein domain-containing protein</fullName>
    </recommendedName>
</protein>